<organism evidence="1 2">
    <name type="scientific">Boeremia exigua</name>
    <dbReference type="NCBI Taxonomy" id="749465"/>
    <lineage>
        <taxon>Eukaryota</taxon>
        <taxon>Fungi</taxon>
        <taxon>Dikarya</taxon>
        <taxon>Ascomycota</taxon>
        <taxon>Pezizomycotina</taxon>
        <taxon>Dothideomycetes</taxon>
        <taxon>Pleosporomycetidae</taxon>
        <taxon>Pleosporales</taxon>
        <taxon>Pleosporineae</taxon>
        <taxon>Didymellaceae</taxon>
        <taxon>Boeremia</taxon>
    </lineage>
</organism>
<comment type="caution">
    <text evidence="1">The sequence shown here is derived from an EMBL/GenBank/DDBJ whole genome shotgun (WGS) entry which is preliminary data.</text>
</comment>
<evidence type="ECO:0000313" key="2">
    <source>
        <dbReference type="Proteomes" id="UP001153331"/>
    </source>
</evidence>
<reference evidence="1" key="1">
    <citation type="submission" date="2022-11" db="EMBL/GenBank/DDBJ databases">
        <title>Genome Sequence of Boeremia exigua.</title>
        <authorList>
            <person name="Buettner E."/>
        </authorList>
    </citation>
    <scope>NUCLEOTIDE SEQUENCE</scope>
    <source>
        <strain evidence="1">CU02</strain>
    </source>
</reference>
<dbReference type="EMBL" id="JAPHNI010000210">
    <property type="protein sequence ID" value="KAJ8114152.1"/>
    <property type="molecule type" value="Genomic_DNA"/>
</dbReference>
<accession>A0ACC2IG74</accession>
<name>A0ACC2IG74_9PLEO</name>
<dbReference type="Proteomes" id="UP001153331">
    <property type="component" value="Unassembled WGS sequence"/>
</dbReference>
<gene>
    <name evidence="1" type="ORF">OPT61_g3901</name>
</gene>
<protein>
    <submittedName>
        <fullName evidence="1">Uncharacterized protein</fullName>
    </submittedName>
</protein>
<evidence type="ECO:0000313" key="1">
    <source>
        <dbReference type="EMBL" id="KAJ8114152.1"/>
    </source>
</evidence>
<sequence>MGKAARAACILTPWALTIASFACLVLITIPGWGFKGSLSDDLYFFKANFTELDIMAPNLPSDDLTAALKDSAENNKLARVYEVHLYNFCERNHVERVVSYCSPKMGDYHFDPISIWSLGMSTKTGAMTKDDETKLLGEAAQKALDAYRGRALPMFIFYQISFWATLATILCGMLAVFSRLGSFATWLLSMLSSFCTLVAVLISTLTFSAFVNAMNEVLNPYRVNMVVGRQALGVAWLAVLLGCASTTFWLFSACCCSGRNNPHHRSNKGGLWSSKPGNYGRGSRMLVEKTGGSYEGVSNPFLPEDKQPLVTEYQGPDGENKRYEIANEVCNIGAFAEASNVKLRLPIATNTTLVALSVPSKDRLRIGTAEHLLLAEAYRDTLDWNRSSLEKVSVSRNPLPTSSRQDSATEPNSDVEHSAERDVFMSTNLVRTYVAYVAGSSIADMSSTNTATVTPADTSPPPGPARHSGSSTELQPISSAALRDPGRLLSDDRSKNIDPAEFLPQPSTTVSAVERWNNPKANIYRTAATLFAFVIMGANDAAYGAIIPYLEEYYHLSYVVVSLVFLSPLGGYVGAALLNNWIHVRFGQRGVAFLGPFCHLVAYIGIALHPPYPVLVVIFIVAGFGNGIEDAAWNAWAGNMANANEVLGFLHGFYGLGAVLSPLAATTLMTKSGWMWYEFYYIMIGGAAIELATSMVAFWRMSGQNYREANPRTNAVGQSRLAEALKRRVTWVSSIFLLGYVGAEVALGGWIVTFMRRERGGGDFESGMVATGFWTGITVGRLVLGFVTPRLGEKFAVLIYIVLAMVCQLMFWLVPSFHVSAIFVALQGFFLGPLFPAIIVAATKVLPAYLHVSAIGFAAAFGGGGAAILPFAIGSLAQAKGVSILQPIILAVLSVLLILWFCFPKLDKKEVGEIPSESGNRTNRWLNIDFDLVETGKRTINKARGGVPNVSSEHWTGARQRFETRREARAERKWTKEQIKAIRRDTPAFAILQGVDPNNDEPPPYVNKVRSGRQQRHAQEDIYQLPDHLQLATLALRPTQLYNTRNMNALFNSALRQSTQIRKDLDQFADSAAPSPQLQAQLNASLATFSRTIDDYGKLAKQEPVRTKQEKAFERLKNFRGELDEYRESFKRIRSANEEIRTTEARTELLGRRPHHAATPENPYAQANINASAHSPFAPSQPYNPNAPYQPNPYSAGAPQGGDYDREGHVLRENAFFSQTSNQLDDFLDRGRAVLGDLGQQREMLKGTQKRLYSVANTLGISGDTIRMVERRARQDKWIFYGGVIVFFLFCCSTQLAIRKSPPMASITDLPTHPITRAGQKHVTTACLSCRTRKIKCDAASPSCSNCRLYTQPCVYQYGLDKRKVSMKQRLLDAEAYAQQLEDLLRVNHIPIPSNIRISTPIAAPETSSNHSASALGSLIPTSVPDPSLVQTTPERALAAPPANSSSPIIDQLTGSLGSLRLAEDGQLRFYGATSNLHLLVSGTDTWGSPNARGPREDQTTLDAACVGQHVEAELEEHLIKLYFCWEDPSIHLVQEDVFYRERQKCKSGNHVSKFYSEVLVNSMCAVGASLTSRHYVELPEPLLDFFASRARALLDKELNSPTLSTVQSLGILSGVESIRTLDARGWLYSGMAVRLATDLGLHLDSQAYVDAGILDAEEADLRRMVFWGAFIHERMWSLYLGRPVSLDENAITTPPYVATAAKEKFWRPYIDEYEDFDFPALIDPIEELHRTNATLCAKMTRIRETLYSDAVTSMFNSQQLHDFASSMRAELTQWHQSLPASLQVDLASVSTLHVPHVLQLHMQYHTVMILANRPFFAATTATLPEVAFSDPMIGRPACTDSARAIARLLQIYQRLYSLRRINIQAVHLVFTASLIHVLNACEAAEPTLRNSAWKDLEVCQQALSDLSKGYLSATRAQKVVTGIQNKLLRAKRAKVKRTAANVSESENDLAGSKRPRSSTWGQTVATPTEEAVHDDQDGTLLDPALNIIDSVFWSEWTSLDFPRF</sequence>
<proteinExistence type="predicted"/>
<keyword evidence="2" id="KW-1185">Reference proteome</keyword>